<dbReference type="SMART" id="SM01249">
    <property type="entry name" value="KASH"/>
    <property type="match status" value="1"/>
</dbReference>
<keyword evidence="4" id="KW-1133">Transmembrane helix</keyword>
<evidence type="ECO:0000256" key="2">
    <source>
        <dbReference type="ARBA" id="ARBA00008619"/>
    </source>
</evidence>
<reference evidence="11" key="1">
    <citation type="submission" date="2025-08" db="UniProtKB">
        <authorList>
            <consortium name="RefSeq"/>
        </authorList>
    </citation>
    <scope>IDENTIFICATION</scope>
    <source>
        <tissue evidence="11">Muscle</tissue>
    </source>
</reference>
<dbReference type="PANTHER" id="PTHR21524">
    <property type="entry name" value="SPECTRIN REPEAT CONTAINING NUCLEAR ENVELOPE PROTEIN 2"/>
    <property type="match status" value="1"/>
</dbReference>
<accession>A0ABM1BIQ6</accession>
<keyword evidence="5 7" id="KW-0472">Membrane</keyword>
<keyword evidence="10" id="KW-1185">Reference proteome</keyword>
<protein>
    <submittedName>
        <fullName evidence="11">Uncharacterized protein LOC106467031</fullName>
    </submittedName>
</protein>
<dbReference type="CDD" id="cd00176">
    <property type="entry name" value="SPEC"/>
    <property type="match status" value="1"/>
</dbReference>
<feature type="domain" description="KASH" evidence="9">
    <location>
        <begin position="1214"/>
        <end position="1269"/>
    </location>
</feature>
<feature type="topological domain" description="Cytoplasmic" evidence="7">
    <location>
        <begin position="1"/>
        <end position="1222"/>
    </location>
</feature>
<evidence type="ECO:0000256" key="1">
    <source>
        <dbReference type="ARBA" id="ARBA00004126"/>
    </source>
</evidence>
<feature type="compositionally biased region" description="Basic residues" evidence="8">
    <location>
        <begin position="741"/>
        <end position="762"/>
    </location>
</feature>
<gene>
    <name evidence="11" type="primary">LOC106467031</name>
</gene>
<comment type="similarity">
    <text evidence="2">Belongs to the nesprin family.</text>
</comment>
<evidence type="ECO:0000256" key="3">
    <source>
        <dbReference type="ARBA" id="ARBA00022692"/>
    </source>
</evidence>
<evidence type="ECO:0000313" key="10">
    <source>
        <dbReference type="Proteomes" id="UP000694941"/>
    </source>
</evidence>
<feature type="compositionally biased region" description="Low complexity" evidence="8">
    <location>
        <begin position="763"/>
        <end position="772"/>
    </location>
</feature>
<dbReference type="Gene3D" id="1.20.58.60">
    <property type="match status" value="1"/>
</dbReference>
<evidence type="ECO:0000313" key="11">
    <source>
        <dbReference type="RefSeq" id="XP_013782794.2"/>
    </source>
</evidence>
<evidence type="ECO:0000259" key="9">
    <source>
        <dbReference type="PROSITE" id="PS51049"/>
    </source>
</evidence>
<dbReference type="SUPFAM" id="SSF46966">
    <property type="entry name" value="Spectrin repeat"/>
    <property type="match status" value="1"/>
</dbReference>
<name>A0ABM1BIQ6_LIMPO</name>
<feature type="topological domain" description="Perinuclear space" evidence="7">
    <location>
        <begin position="1244"/>
        <end position="1269"/>
    </location>
</feature>
<evidence type="ECO:0000256" key="5">
    <source>
        <dbReference type="ARBA" id="ARBA00023136"/>
    </source>
</evidence>
<proteinExistence type="inferred from homology"/>
<feature type="region of interest" description="Disordered" evidence="8">
    <location>
        <begin position="734"/>
        <end position="772"/>
    </location>
</feature>
<dbReference type="Proteomes" id="UP000694941">
    <property type="component" value="Unplaced"/>
</dbReference>
<comment type="subcellular location">
    <subcellularLocation>
        <location evidence="1">Nucleus membrane</location>
    </subcellularLocation>
</comment>
<evidence type="ECO:0000256" key="8">
    <source>
        <dbReference type="SAM" id="MobiDB-lite"/>
    </source>
</evidence>
<evidence type="ECO:0000256" key="4">
    <source>
        <dbReference type="ARBA" id="ARBA00022989"/>
    </source>
</evidence>
<feature type="region of interest" description="Disordered" evidence="8">
    <location>
        <begin position="615"/>
        <end position="697"/>
    </location>
</feature>
<evidence type="ECO:0000256" key="7">
    <source>
        <dbReference type="PROSITE-ProRule" id="PRU00385"/>
    </source>
</evidence>
<dbReference type="RefSeq" id="XP_013782794.2">
    <property type="nucleotide sequence ID" value="XM_013927340.2"/>
</dbReference>
<feature type="compositionally biased region" description="Polar residues" evidence="8">
    <location>
        <begin position="646"/>
        <end position="674"/>
    </location>
</feature>
<evidence type="ECO:0000256" key="6">
    <source>
        <dbReference type="ARBA" id="ARBA00023242"/>
    </source>
</evidence>
<keyword evidence="6" id="KW-0539">Nucleus</keyword>
<keyword evidence="3 7" id="KW-0812">Transmembrane</keyword>
<dbReference type="InterPro" id="IPR012315">
    <property type="entry name" value="KASH"/>
</dbReference>
<organism evidence="10 11">
    <name type="scientific">Limulus polyphemus</name>
    <name type="common">Atlantic horseshoe crab</name>
    <dbReference type="NCBI Taxonomy" id="6850"/>
    <lineage>
        <taxon>Eukaryota</taxon>
        <taxon>Metazoa</taxon>
        <taxon>Ecdysozoa</taxon>
        <taxon>Arthropoda</taxon>
        <taxon>Chelicerata</taxon>
        <taxon>Merostomata</taxon>
        <taxon>Xiphosura</taxon>
        <taxon>Limulidae</taxon>
        <taxon>Limulus</taxon>
    </lineage>
</organism>
<dbReference type="PANTHER" id="PTHR21524:SF5">
    <property type="entry name" value="SPECTRIN REPEAT CONTAINING NUCLEAR ENVELOPE PROTEIN 2"/>
    <property type="match status" value="1"/>
</dbReference>
<dbReference type="Pfam" id="PF10541">
    <property type="entry name" value="KASH"/>
    <property type="match status" value="1"/>
</dbReference>
<sequence length="1269" mass="143970">MSAEIGEDKNFLGHDVKKSLIWLQFQTIAREATGDLGQDDDKIWYSVTWSFTEFIKHFNLLHDGLHKLQFLIPECENEENRTAVTKSVQEELQKKGLKLKLFNDQAQQLGSRYPNMKDEIHRRVNLLHNKWEAVEQTVNPHKPQQSQDGIFQEVAHQMKCLRHWLREVENKLRSPAVCLKWTLSDIENKYKEQQVVQKEIESRGKYVSSMQKLCERLGAGSTEGVLVWDGQRVRRVAATLERRWHALWLRSLEWQCVLEELINKYKSGFVLSDVPIPLSVGEEPLTKYPRLASDRDDWLFQPLLTMENESIDSELKHPEESDEKLDGSLNNDKGVMVGCTGIPELKSMCGGSFDHFEIVQDVGYSSESSTHLSNDERQEFIRIYSYSPVPKELSKSDQACHHSLLPSPIETSGHFRGHHRNGTGTLLSEIALFQNKTLEQFPYVQKKEIRNNQKHSTLHIQEVDNDYFLSEEMEMSSSALTSSVLDLNSSFQITPQPEMFSLPAATSSPRNNSDAVRQLVIEAEGLVRGSYSKNNKSAKIHAWLQQCEFKEGLGVVSEAVESSCDASGECTTNDSECEDSFGSNEMNCSLDLSRSGTGSVETVVPAKMEELIESKSHAVSTELSPNIARSKVQSTKDPPHNKTVYDQHNSWNFSSVSPKNTSDEAINVMSSPVQTRKHLRTKVHVSTSRQYKQDSSSSVVQLSDSGSSCFSPSSKYTSFSSGCICCFDEARRGRSCENSPKRGKNSSHCWRRASRSSRKSRSPKSGSASSVSKLNQVYDSNGIIVSDNSLSVNKELITGKYGNGNVTQSIKPIEDQGFQSDQAWDNFQEPAYLSEPYSESNAEDAARKLEDYGEDYHAFLGCQSDSSVACNIMAPVGVESDSDVDDFHHILEESEKALHFSTKLYQSHTVSIFDAEFAELMVTCRTYLKSLHDVQEQVNTNNHHHHTVLSVEDLEKLEDHISQWKLFYHQLFDCHPVEQKVCFKKLEELKNELTKLSLIANQTKWPKCLEDLEERIMSLKISLSKLHDTKTALLEVNLLIRRLLTDSGLISPHTKEVVMELYQLWDETYELTGTELTKMQGIKQKWNINSQGQHVEEQFSRPNITEMQHEAIKTQDWPTKKFTTNYGMLENDSVELQDFLPEVNDQSKTNLSTCQYRNVDQHKNLASHRKIEVQEKGVSVNEVKPPALTFRSVATSPDSSNRKLELPSKTNQKVQLWQRIIRFAVPIQVALVVLSCLGSLLEPHCCDIMNNFGSSLTPQLRYINGPPPV</sequence>
<dbReference type="InterPro" id="IPR018159">
    <property type="entry name" value="Spectrin/alpha-actinin"/>
</dbReference>
<dbReference type="GeneID" id="106467031"/>
<dbReference type="PROSITE" id="PS51049">
    <property type="entry name" value="KASH"/>
    <property type="match status" value="1"/>
</dbReference>